<name>A0A8T2PQZ1_9TELE</name>
<dbReference type="EMBL" id="JAFBMS010000003">
    <property type="protein sequence ID" value="KAG9353775.1"/>
    <property type="molecule type" value="Genomic_DNA"/>
</dbReference>
<dbReference type="Proteomes" id="UP000824540">
    <property type="component" value="Unassembled WGS sequence"/>
</dbReference>
<gene>
    <name evidence="2" type="ORF">JZ751_011898</name>
</gene>
<reference evidence="2" key="1">
    <citation type="thesis" date="2021" institute="BYU ScholarsArchive" country="Provo, UT, USA">
        <title>Applications of and Algorithms for Genome Assembly and Genomic Analyses with an Emphasis on Marine Teleosts.</title>
        <authorList>
            <person name="Pickett B.D."/>
        </authorList>
    </citation>
    <scope>NUCLEOTIDE SEQUENCE</scope>
    <source>
        <strain evidence="2">HI-2016</strain>
    </source>
</reference>
<dbReference type="AlphaFoldDB" id="A0A8T2PQZ1"/>
<evidence type="ECO:0000313" key="2">
    <source>
        <dbReference type="EMBL" id="KAG9353775.1"/>
    </source>
</evidence>
<comment type="caution">
    <text evidence="2">The sequence shown here is derived from an EMBL/GenBank/DDBJ whole genome shotgun (WGS) entry which is preliminary data.</text>
</comment>
<evidence type="ECO:0000256" key="1">
    <source>
        <dbReference type="SAM" id="SignalP"/>
    </source>
</evidence>
<proteinExistence type="predicted"/>
<organism evidence="2 3">
    <name type="scientific">Albula glossodonta</name>
    <name type="common">roundjaw bonefish</name>
    <dbReference type="NCBI Taxonomy" id="121402"/>
    <lineage>
        <taxon>Eukaryota</taxon>
        <taxon>Metazoa</taxon>
        <taxon>Chordata</taxon>
        <taxon>Craniata</taxon>
        <taxon>Vertebrata</taxon>
        <taxon>Euteleostomi</taxon>
        <taxon>Actinopterygii</taxon>
        <taxon>Neopterygii</taxon>
        <taxon>Teleostei</taxon>
        <taxon>Albuliformes</taxon>
        <taxon>Albulidae</taxon>
        <taxon>Albula</taxon>
    </lineage>
</organism>
<accession>A0A8T2PQZ1</accession>
<feature type="chain" id="PRO_5035759572" description="Secreted protein" evidence="1">
    <location>
        <begin position="24"/>
        <end position="131"/>
    </location>
</feature>
<protein>
    <recommendedName>
        <fullName evidence="4">Secreted protein</fullName>
    </recommendedName>
</protein>
<keyword evidence="3" id="KW-1185">Reference proteome</keyword>
<feature type="signal peptide" evidence="1">
    <location>
        <begin position="1"/>
        <end position="23"/>
    </location>
</feature>
<evidence type="ECO:0000313" key="3">
    <source>
        <dbReference type="Proteomes" id="UP000824540"/>
    </source>
</evidence>
<evidence type="ECO:0008006" key="4">
    <source>
        <dbReference type="Google" id="ProtNLM"/>
    </source>
</evidence>
<sequence>MWCLLITVPAALLICSSFCPSEARIWACFLPSATLIAASLVPSDSRTVALFFRSASTSLSGHTPLTCICMDSLTRGGTWMSLISYRRQRIPHSSDAWLMECTITTVFMGRLDDHLCWTGAVHWDGIVRREC</sequence>
<keyword evidence="1" id="KW-0732">Signal</keyword>